<accession>A0A1F5WRE2</accession>
<dbReference type="InterPro" id="IPR013320">
    <property type="entry name" value="ConA-like_dom_sf"/>
</dbReference>
<keyword evidence="3" id="KW-0812">Transmembrane</keyword>
<dbReference type="EMBL" id="MFHT01000003">
    <property type="protein sequence ID" value="OGF78228.1"/>
    <property type="molecule type" value="Genomic_DNA"/>
</dbReference>
<dbReference type="Pfam" id="PF13385">
    <property type="entry name" value="Laminin_G_3"/>
    <property type="match status" value="1"/>
</dbReference>
<organism evidence="5 6">
    <name type="scientific">Candidatus Giovannonibacteria bacterium RIFCSPHIGHO2_12_FULL_43_15</name>
    <dbReference type="NCBI Taxonomy" id="1798341"/>
    <lineage>
        <taxon>Bacteria</taxon>
        <taxon>Candidatus Giovannoniibacteriota</taxon>
    </lineage>
</organism>
<evidence type="ECO:0000259" key="4">
    <source>
        <dbReference type="SMART" id="SM00560"/>
    </source>
</evidence>
<keyword evidence="2" id="KW-1015">Disulfide bond</keyword>
<evidence type="ECO:0000256" key="2">
    <source>
        <dbReference type="ARBA" id="ARBA00023157"/>
    </source>
</evidence>
<dbReference type="AlphaFoldDB" id="A0A1F5WRE2"/>
<dbReference type="InterPro" id="IPR006558">
    <property type="entry name" value="LamG-like"/>
</dbReference>
<name>A0A1F5WRE2_9BACT</name>
<comment type="caution">
    <text evidence="5">The sequence shown here is derived from an EMBL/GenBank/DDBJ whole genome shotgun (WGS) entry which is preliminary data.</text>
</comment>
<dbReference type="Gene3D" id="2.60.120.200">
    <property type="match status" value="1"/>
</dbReference>
<dbReference type="SMART" id="SM00560">
    <property type="entry name" value="LamGL"/>
    <property type="match status" value="1"/>
</dbReference>
<dbReference type="PANTHER" id="PTHR47635:SF2">
    <property type="entry name" value="LAMG-LIKE JELLYROLL FOLD DOMAIN-CONTAINING PROTEIN"/>
    <property type="match status" value="1"/>
</dbReference>
<keyword evidence="3" id="KW-1133">Transmembrane helix</keyword>
<dbReference type="Proteomes" id="UP000177723">
    <property type="component" value="Unassembled WGS sequence"/>
</dbReference>
<keyword evidence="1" id="KW-0732">Signal</keyword>
<feature type="transmembrane region" description="Helical" evidence="3">
    <location>
        <begin position="31"/>
        <end position="51"/>
    </location>
</feature>
<dbReference type="SUPFAM" id="SSF49899">
    <property type="entry name" value="Concanavalin A-like lectins/glucanases"/>
    <property type="match status" value="1"/>
</dbReference>
<dbReference type="PANTHER" id="PTHR47635">
    <property type="entry name" value="CUB DOMAIN-CONTAINING PROTEIN"/>
    <property type="match status" value="1"/>
</dbReference>
<sequence length="789" mass="86646">MKNSNGKLVQNTLKSLEREFVVVGKTRVRSWHAWLAIGIAVGISAGILFVANRSGEFGAGMAASLAPIGAFENITATGLAYGWTLDQDVVNQSIDVHFYIDAPVGQGGEFAGSVSANMPSSDVNSIGYSGNHRFSFTIPNVYRDAKTHQLYVYAIDPVGGSNPLLGGSPKTFSINNRIPVGNFEGISSGGVASGWALDIDSQPLSVSVHFYLDKPVDQGGAFIGSAVADKPRLDVNSATGYSGNHGFNFTIPNVYRDAKTHQLYVYAIDLNGGYNPLVAGSPLSFKIDASLVSEWKFESNLNKKLSDSLQENIGTIVGNSAIVSGKIGNAFQFNGTSDRIDINNSNNSGSKLRYILRGGGQAKSFTITAWFNQQGCGKNGYIIGRLGWINGLTVDCGAVAFSLYKPDGSLKLVSHAIDQNNWYFVTVAYDKTLGRMWMFLNGVLVNEVEVGSSLRDNDFPVQIGGQAESDRFFKGLIDDIRIYDRALSEKEIIFIFNEAQASSAMSPKTAVMPLSSKKKVFTWDPLVKKECYSTYITPQAGQDCSGTQPINRWVFGTTNEDVNFEGGALNSFLPDGKVAKFAFNDKGDGTYQIGWVVDKVSFDLYRDKYTFFGFTDSWDVNKIAFPTLDQDVHSSFRLKLMAQDQLSDPSNGLAKNRVMIGAVATWNGRTHFVEVNLWNTDNFDLCKGICDPDNIFDRRTSYKNVDSIYFNGPKLSSAIDYNSPSLSPGGAFQDFDIPWTRLYQNYVWSDPPASWKDIKLQGVYIGTEVWGKGRVWTEFDNYQTYSLVP</sequence>
<evidence type="ECO:0000256" key="1">
    <source>
        <dbReference type="ARBA" id="ARBA00022729"/>
    </source>
</evidence>
<gene>
    <name evidence="5" type="ORF">A3F23_02245</name>
</gene>
<keyword evidence="3" id="KW-0472">Membrane</keyword>
<proteinExistence type="predicted"/>
<evidence type="ECO:0000313" key="5">
    <source>
        <dbReference type="EMBL" id="OGF78228.1"/>
    </source>
</evidence>
<reference evidence="5 6" key="1">
    <citation type="journal article" date="2016" name="Nat. Commun.">
        <title>Thousands of microbial genomes shed light on interconnected biogeochemical processes in an aquifer system.</title>
        <authorList>
            <person name="Anantharaman K."/>
            <person name="Brown C.T."/>
            <person name="Hug L.A."/>
            <person name="Sharon I."/>
            <person name="Castelle C.J."/>
            <person name="Probst A.J."/>
            <person name="Thomas B.C."/>
            <person name="Singh A."/>
            <person name="Wilkins M.J."/>
            <person name="Karaoz U."/>
            <person name="Brodie E.L."/>
            <person name="Williams K.H."/>
            <person name="Hubbard S.S."/>
            <person name="Banfield J.F."/>
        </authorList>
    </citation>
    <scope>NUCLEOTIDE SEQUENCE [LARGE SCALE GENOMIC DNA]</scope>
</reference>
<evidence type="ECO:0000256" key="3">
    <source>
        <dbReference type="SAM" id="Phobius"/>
    </source>
</evidence>
<feature type="domain" description="LamG-like jellyroll fold" evidence="4">
    <location>
        <begin position="363"/>
        <end position="490"/>
    </location>
</feature>
<protein>
    <recommendedName>
        <fullName evidence="4">LamG-like jellyroll fold domain-containing protein</fullName>
    </recommendedName>
</protein>
<evidence type="ECO:0000313" key="6">
    <source>
        <dbReference type="Proteomes" id="UP000177723"/>
    </source>
</evidence>